<proteinExistence type="predicted"/>
<gene>
    <name evidence="1" type="ORF">CDAR_204241</name>
</gene>
<organism evidence="1 2">
    <name type="scientific">Caerostris darwini</name>
    <dbReference type="NCBI Taxonomy" id="1538125"/>
    <lineage>
        <taxon>Eukaryota</taxon>
        <taxon>Metazoa</taxon>
        <taxon>Ecdysozoa</taxon>
        <taxon>Arthropoda</taxon>
        <taxon>Chelicerata</taxon>
        <taxon>Arachnida</taxon>
        <taxon>Araneae</taxon>
        <taxon>Araneomorphae</taxon>
        <taxon>Entelegynae</taxon>
        <taxon>Araneoidea</taxon>
        <taxon>Araneidae</taxon>
        <taxon>Caerostris</taxon>
    </lineage>
</organism>
<accession>A0AAV4UP57</accession>
<dbReference type="EMBL" id="BPLQ01011670">
    <property type="protein sequence ID" value="GIY59519.1"/>
    <property type="molecule type" value="Genomic_DNA"/>
</dbReference>
<name>A0AAV4UP57_9ARAC</name>
<evidence type="ECO:0000313" key="1">
    <source>
        <dbReference type="EMBL" id="GIY59519.1"/>
    </source>
</evidence>
<comment type="caution">
    <text evidence="1">The sequence shown here is derived from an EMBL/GenBank/DDBJ whole genome shotgun (WGS) entry which is preliminary data.</text>
</comment>
<reference evidence="1 2" key="1">
    <citation type="submission" date="2021-06" db="EMBL/GenBank/DDBJ databases">
        <title>Caerostris darwini draft genome.</title>
        <authorList>
            <person name="Kono N."/>
            <person name="Arakawa K."/>
        </authorList>
    </citation>
    <scope>NUCLEOTIDE SEQUENCE [LARGE SCALE GENOMIC DNA]</scope>
</reference>
<dbReference type="Proteomes" id="UP001054837">
    <property type="component" value="Unassembled WGS sequence"/>
</dbReference>
<evidence type="ECO:0000313" key="2">
    <source>
        <dbReference type="Proteomes" id="UP001054837"/>
    </source>
</evidence>
<sequence length="85" mass="9223">MTPISSSRGNVTTLEVEALVASVSKLCRRRLLYNSELDTTELHNAVGIDGASFGPHNAWVGKSVASYSHRVYLYWGKGAMNVPGK</sequence>
<protein>
    <submittedName>
        <fullName evidence="1">Uncharacterized protein</fullName>
    </submittedName>
</protein>
<keyword evidence="2" id="KW-1185">Reference proteome</keyword>
<dbReference type="AlphaFoldDB" id="A0AAV4UP57"/>